<dbReference type="EMBL" id="DSOV01000012">
    <property type="protein sequence ID" value="HEN41520.1"/>
    <property type="molecule type" value="Genomic_DNA"/>
</dbReference>
<dbReference type="InterPro" id="IPR014942">
    <property type="entry name" value="AbiEii"/>
</dbReference>
<sequence>MDLFDHLVSQAIKNQGELAPLRGVVEKELLHHDIIREMGGAGLLDGLTFIGGTCLRACYGSSRLSEDLDFTGGEGFRRETLKELAGLLVDRLWKKYGLSVEVSEPVKETRDVDTWKLKVVTRPDQKGLPAQRINIDICAIPSYDRRPMVLRNHYGVDMGTSGLIIQAQSREEILADKLVAFALRPNRLKNRDLWDIGWLRQQNVELPLELIPKKVRDHRRGIDEFVGLMAERARQLRHDPQVHSAFIHEMRRFLPTQTMARTVENPAFWEYLVGVVEAECRTVIDSLTGAAASPLFRM</sequence>
<evidence type="ECO:0000313" key="1">
    <source>
        <dbReference type="EMBL" id="HEN41520.1"/>
    </source>
</evidence>
<accession>A0A831UBI5</accession>
<dbReference type="Gene3D" id="3.10.450.620">
    <property type="entry name" value="JHP933, nucleotidyltransferase-like core domain"/>
    <property type="match status" value="1"/>
</dbReference>
<proteinExistence type="predicted"/>
<dbReference type="Pfam" id="PF08843">
    <property type="entry name" value="AbiEii"/>
    <property type="match status" value="1"/>
</dbReference>
<dbReference type="AlphaFoldDB" id="A0A831UBI5"/>
<gene>
    <name evidence="1" type="ORF">ENQ87_03950</name>
</gene>
<dbReference type="GO" id="GO:0016740">
    <property type="term" value="F:transferase activity"/>
    <property type="evidence" value="ECO:0007669"/>
    <property type="project" value="UniProtKB-KW"/>
</dbReference>
<reference evidence="1" key="1">
    <citation type="journal article" date="2020" name="mSystems">
        <title>Genome- and Community-Level Interaction Insights into Carbon Utilization and Element Cycling Functions of Hydrothermarchaeota in Hydrothermal Sediment.</title>
        <authorList>
            <person name="Zhou Z."/>
            <person name="Liu Y."/>
            <person name="Xu W."/>
            <person name="Pan J."/>
            <person name="Luo Z.H."/>
            <person name="Li M."/>
        </authorList>
    </citation>
    <scope>NUCLEOTIDE SEQUENCE [LARGE SCALE GENOMIC DNA]</scope>
    <source>
        <strain evidence="1">SpSt-349</strain>
    </source>
</reference>
<keyword evidence="1" id="KW-0808">Transferase</keyword>
<comment type="caution">
    <text evidence="1">The sequence shown here is derived from an EMBL/GenBank/DDBJ whole genome shotgun (WGS) entry which is preliminary data.</text>
</comment>
<protein>
    <submittedName>
        <fullName evidence="1">Nucleotidyl transferase AbiEii/AbiGii toxin family protein</fullName>
    </submittedName>
</protein>
<name>A0A831UBI5_GEOME</name>
<organism evidence="1">
    <name type="scientific">Geobacter metallireducens</name>
    <dbReference type="NCBI Taxonomy" id="28232"/>
    <lineage>
        <taxon>Bacteria</taxon>
        <taxon>Pseudomonadati</taxon>
        <taxon>Thermodesulfobacteriota</taxon>
        <taxon>Desulfuromonadia</taxon>
        <taxon>Geobacterales</taxon>
        <taxon>Geobacteraceae</taxon>
        <taxon>Geobacter</taxon>
    </lineage>
</organism>